<name>A0A6J7GV89_9ZZZZ</name>
<organism evidence="10">
    <name type="scientific">freshwater metagenome</name>
    <dbReference type="NCBI Taxonomy" id="449393"/>
    <lineage>
        <taxon>unclassified sequences</taxon>
        <taxon>metagenomes</taxon>
        <taxon>ecological metagenomes</taxon>
    </lineage>
</organism>
<evidence type="ECO:0000256" key="3">
    <source>
        <dbReference type="ARBA" id="ARBA00022840"/>
    </source>
</evidence>
<evidence type="ECO:0000256" key="4">
    <source>
        <dbReference type="ARBA" id="ARBA00023004"/>
    </source>
</evidence>
<dbReference type="EMBL" id="CAEZSF010000159">
    <property type="protein sequence ID" value="CAB4548234.1"/>
    <property type="molecule type" value="Genomic_DNA"/>
</dbReference>
<dbReference type="EMBL" id="CAEZYU010000012">
    <property type="protein sequence ID" value="CAB4732706.1"/>
    <property type="molecule type" value="Genomic_DNA"/>
</dbReference>
<dbReference type="AlphaFoldDB" id="A0A6J7GV89"/>
<dbReference type="GO" id="GO:0051539">
    <property type="term" value="F:4 iron, 4 sulfur cluster binding"/>
    <property type="evidence" value="ECO:0007669"/>
    <property type="project" value="TreeGrafter"/>
</dbReference>
<evidence type="ECO:0000313" key="8">
    <source>
        <dbReference type="EMBL" id="CAB4548234.1"/>
    </source>
</evidence>
<keyword evidence="1" id="KW-0479">Metal-binding</keyword>
<dbReference type="GO" id="GO:0046872">
    <property type="term" value="F:metal ion binding"/>
    <property type="evidence" value="ECO:0007669"/>
    <property type="project" value="UniProtKB-KW"/>
</dbReference>
<dbReference type="InterPro" id="IPR044304">
    <property type="entry name" value="NUBPL-like"/>
</dbReference>
<dbReference type="PANTHER" id="PTHR42961:SF2">
    <property type="entry name" value="IRON-SULFUR PROTEIN NUBPL"/>
    <property type="match status" value="1"/>
</dbReference>
<dbReference type="HAMAP" id="MF_02040">
    <property type="entry name" value="Mrp_NBP35"/>
    <property type="match status" value="1"/>
</dbReference>
<dbReference type="InterPro" id="IPR034904">
    <property type="entry name" value="FSCA_dom_sf"/>
</dbReference>
<dbReference type="Pfam" id="PF01883">
    <property type="entry name" value="FeS_assembly_P"/>
    <property type="match status" value="1"/>
</dbReference>
<dbReference type="EMBL" id="CAFBMG010000133">
    <property type="protein sequence ID" value="CAB4911214.1"/>
    <property type="molecule type" value="Genomic_DNA"/>
</dbReference>
<dbReference type="Gene3D" id="3.30.300.130">
    <property type="entry name" value="Fe-S cluster assembly (FSCA)"/>
    <property type="match status" value="1"/>
</dbReference>
<evidence type="ECO:0000256" key="6">
    <source>
        <dbReference type="SAM" id="MobiDB-lite"/>
    </source>
</evidence>
<accession>A0A6J7GV89</accession>
<dbReference type="GO" id="GO:0016226">
    <property type="term" value="P:iron-sulfur cluster assembly"/>
    <property type="evidence" value="ECO:0007669"/>
    <property type="project" value="InterPro"/>
</dbReference>
<dbReference type="InterPro" id="IPR019591">
    <property type="entry name" value="Mrp/NBP35_ATP-bd"/>
</dbReference>
<dbReference type="GO" id="GO:0005524">
    <property type="term" value="F:ATP binding"/>
    <property type="evidence" value="ECO:0007669"/>
    <property type="project" value="UniProtKB-KW"/>
</dbReference>
<dbReference type="Pfam" id="PF10609">
    <property type="entry name" value="ParA"/>
    <property type="match status" value="1"/>
</dbReference>
<dbReference type="SUPFAM" id="SSF117916">
    <property type="entry name" value="Fe-S cluster assembly (FSCA) domain-like"/>
    <property type="match status" value="1"/>
</dbReference>
<gene>
    <name evidence="8" type="ORF">UFOPK1358_01446</name>
    <name evidence="9" type="ORF">UFOPK2766_00426</name>
    <name evidence="10" type="ORF">UFOPK3519_01429</name>
</gene>
<protein>
    <submittedName>
        <fullName evidence="10">Unannotated protein</fullName>
    </submittedName>
</protein>
<evidence type="ECO:0000313" key="10">
    <source>
        <dbReference type="EMBL" id="CAB4911214.1"/>
    </source>
</evidence>
<dbReference type="CDD" id="cd02037">
    <property type="entry name" value="Mrp_NBP35"/>
    <property type="match status" value="1"/>
</dbReference>
<keyword evidence="4" id="KW-0408">Iron</keyword>
<dbReference type="InterPro" id="IPR033756">
    <property type="entry name" value="YlxH/NBP35"/>
</dbReference>
<dbReference type="GO" id="GO:0140663">
    <property type="term" value="F:ATP-dependent FeS chaperone activity"/>
    <property type="evidence" value="ECO:0007669"/>
    <property type="project" value="InterPro"/>
</dbReference>
<evidence type="ECO:0000256" key="1">
    <source>
        <dbReference type="ARBA" id="ARBA00022723"/>
    </source>
</evidence>
<evidence type="ECO:0000256" key="2">
    <source>
        <dbReference type="ARBA" id="ARBA00022741"/>
    </source>
</evidence>
<keyword evidence="3" id="KW-0067">ATP-binding</keyword>
<proteinExistence type="inferred from homology"/>
<dbReference type="InterPro" id="IPR027417">
    <property type="entry name" value="P-loop_NTPase"/>
</dbReference>
<sequence length="385" mass="41888">MNENTHAVSEEAVIDALRPVQDPELHRSIVDLKMVRSVELHLPEVNILIALTIPGCPLKAEIQSRVSDAVTALDGIDRVNLEFTSMTDSEREELRTQLHGDPASTAGSQPSHGHAEGRAIPFADPNSKTRVLLIASGKGGVGKSSVTTNLAIALAQRGKRVSVVDADVWGFSIPRMLGVDRPPVLIDQMIIPPEAYGVNCISMGFFVEEDQPVIWRGPMLHKALEQFLTDVYWDEPDYLVVDLPPGTGDISISLAQFLPRAEVYVVTTPQPAAQKVAQRAAFMAEKVRLDTKGVIENMSWFTGDDGTRYEIFGSGGGQALAERIDVPLLGKIPLVPKLREGGDDGHPIMAVDPESEAARAFAAIAERVDVELAPTRRYNPELKIL</sequence>
<dbReference type="SUPFAM" id="SSF52540">
    <property type="entry name" value="P-loop containing nucleoside triphosphate hydrolases"/>
    <property type="match status" value="1"/>
</dbReference>
<dbReference type="Gene3D" id="3.40.50.300">
    <property type="entry name" value="P-loop containing nucleotide triphosphate hydrolases"/>
    <property type="match status" value="1"/>
</dbReference>
<reference evidence="10" key="1">
    <citation type="submission" date="2020-05" db="EMBL/GenBank/DDBJ databases">
        <authorList>
            <person name="Chiriac C."/>
            <person name="Salcher M."/>
            <person name="Ghai R."/>
            <person name="Kavagutti S V."/>
        </authorList>
    </citation>
    <scope>NUCLEOTIDE SEQUENCE</scope>
</reference>
<dbReference type="PANTHER" id="PTHR42961">
    <property type="entry name" value="IRON-SULFUR PROTEIN NUBPL"/>
    <property type="match status" value="1"/>
</dbReference>
<feature type="domain" description="MIP18 family-like" evidence="7">
    <location>
        <begin position="10"/>
        <end position="80"/>
    </location>
</feature>
<keyword evidence="2" id="KW-0547">Nucleotide-binding</keyword>
<dbReference type="FunFam" id="3.40.50.300:FF:001119">
    <property type="entry name" value="Iron-sulfur cluster carrier protein"/>
    <property type="match status" value="1"/>
</dbReference>
<keyword evidence="5" id="KW-0411">Iron-sulfur</keyword>
<feature type="compositionally biased region" description="Basic and acidic residues" evidence="6">
    <location>
        <begin position="88"/>
        <end position="98"/>
    </location>
</feature>
<dbReference type="InterPro" id="IPR002744">
    <property type="entry name" value="MIP18-like"/>
</dbReference>
<feature type="region of interest" description="Disordered" evidence="6">
    <location>
        <begin position="88"/>
        <end position="122"/>
    </location>
</feature>
<evidence type="ECO:0000313" key="9">
    <source>
        <dbReference type="EMBL" id="CAB4732706.1"/>
    </source>
</evidence>
<evidence type="ECO:0000256" key="5">
    <source>
        <dbReference type="ARBA" id="ARBA00023014"/>
    </source>
</evidence>
<evidence type="ECO:0000259" key="7">
    <source>
        <dbReference type="Pfam" id="PF01883"/>
    </source>
</evidence>